<evidence type="ECO:0000256" key="1">
    <source>
        <dbReference type="SAM" id="Phobius"/>
    </source>
</evidence>
<feature type="transmembrane region" description="Helical" evidence="1">
    <location>
        <begin position="6"/>
        <end position="31"/>
    </location>
</feature>
<accession>A0A975BUT2</accession>
<dbReference type="EMBL" id="CP061800">
    <property type="protein sequence ID" value="QTA91668.1"/>
    <property type="molecule type" value="Genomic_DNA"/>
</dbReference>
<name>A0A975BUT2_9BACT</name>
<sequence length="70" mass="8012">MIRFFYGWLNLLIIFRQHTVFFGLSATRILYKKRISVAGQKFSGISAVSSTICQFCPESADIRKIMAGYL</sequence>
<keyword evidence="1" id="KW-0472">Membrane</keyword>
<dbReference type="KEGG" id="dmm:dnm_077410"/>
<reference evidence="2" key="1">
    <citation type="journal article" date="2021" name="Microb. Physiol.">
        <title>Proteogenomic Insights into the Physiology of Marine, Sulfate-Reducing, Filamentous Desulfonema limicola and Desulfonema magnum.</title>
        <authorList>
            <person name="Schnaars V."/>
            <person name="Wohlbrand L."/>
            <person name="Scheve S."/>
            <person name="Hinrichs C."/>
            <person name="Reinhardt R."/>
            <person name="Rabus R."/>
        </authorList>
    </citation>
    <scope>NUCLEOTIDE SEQUENCE</scope>
    <source>
        <strain evidence="2">4be13</strain>
    </source>
</reference>
<proteinExistence type="predicted"/>
<dbReference type="Proteomes" id="UP000663722">
    <property type="component" value="Chromosome"/>
</dbReference>
<evidence type="ECO:0000313" key="2">
    <source>
        <dbReference type="EMBL" id="QTA91668.1"/>
    </source>
</evidence>
<keyword evidence="1" id="KW-0812">Transmembrane</keyword>
<protein>
    <submittedName>
        <fullName evidence="2">Uncharacterized protein</fullName>
    </submittedName>
</protein>
<organism evidence="2 3">
    <name type="scientific">Desulfonema magnum</name>
    <dbReference type="NCBI Taxonomy" id="45655"/>
    <lineage>
        <taxon>Bacteria</taxon>
        <taxon>Pseudomonadati</taxon>
        <taxon>Thermodesulfobacteriota</taxon>
        <taxon>Desulfobacteria</taxon>
        <taxon>Desulfobacterales</taxon>
        <taxon>Desulfococcaceae</taxon>
        <taxon>Desulfonema</taxon>
    </lineage>
</organism>
<evidence type="ECO:0000313" key="3">
    <source>
        <dbReference type="Proteomes" id="UP000663722"/>
    </source>
</evidence>
<keyword evidence="1" id="KW-1133">Transmembrane helix</keyword>
<dbReference type="AlphaFoldDB" id="A0A975BUT2"/>
<gene>
    <name evidence="2" type="ORF">dnm_077410</name>
</gene>
<keyword evidence="3" id="KW-1185">Reference proteome</keyword>